<reference evidence="1" key="1">
    <citation type="submission" date="2020-03" db="EMBL/GenBank/DDBJ databases">
        <title>The deep terrestrial virosphere.</title>
        <authorList>
            <person name="Holmfeldt K."/>
            <person name="Nilsson E."/>
            <person name="Simone D."/>
            <person name="Lopez-Fernandez M."/>
            <person name="Wu X."/>
            <person name="de Brujin I."/>
            <person name="Lundin D."/>
            <person name="Andersson A."/>
            <person name="Bertilsson S."/>
            <person name="Dopson M."/>
        </authorList>
    </citation>
    <scope>NUCLEOTIDE SEQUENCE</scope>
    <source>
        <strain evidence="1">MM415B03795</strain>
    </source>
</reference>
<evidence type="ECO:0000313" key="1">
    <source>
        <dbReference type="EMBL" id="QJA94673.1"/>
    </source>
</evidence>
<organism evidence="1">
    <name type="scientific">viral metagenome</name>
    <dbReference type="NCBI Taxonomy" id="1070528"/>
    <lineage>
        <taxon>unclassified sequences</taxon>
        <taxon>metagenomes</taxon>
        <taxon>organismal metagenomes</taxon>
    </lineage>
</organism>
<sequence>MNKTKIPWADYTINPVKGLCPMACSYCYARAMYKRYKWDETIRFAPSVFNDIPKMKAGSKVFVGSTIELFGEWIDPAWMMLTFERVRAHPELTFIFLTKQPQNLYRYAPYPKNAWIGISYEGAGAAKENEKLFGFTGIHAYFRDLGAYTKFMSIEPLLRPCTPILNGIDIFDWIIIGAQTPRSERTFPKWAWVKEIIEAADKANIPVFLKDNLGLLRLSCEGGKPYYKEHPSGTMELRQEFPA</sequence>
<dbReference type="Pfam" id="PF07505">
    <property type="entry name" value="DUF5131"/>
    <property type="match status" value="1"/>
</dbReference>
<protein>
    <recommendedName>
        <fullName evidence="2">Radical SAM superfamily protein</fullName>
    </recommendedName>
</protein>
<proteinExistence type="predicted"/>
<evidence type="ECO:0008006" key="2">
    <source>
        <dbReference type="Google" id="ProtNLM"/>
    </source>
</evidence>
<gene>
    <name evidence="1" type="ORF">MM415B03795_0010</name>
</gene>
<dbReference type="InterPro" id="IPR011101">
    <property type="entry name" value="DUF5131"/>
</dbReference>
<dbReference type="AlphaFoldDB" id="A0A6M3LJK4"/>
<dbReference type="EMBL" id="MT143251">
    <property type="protein sequence ID" value="QJA94673.1"/>
    <property type="molecule type" value="Genomic_DNA"/>
</dbReference>
<accession>A0A6M3LJK4</accession>
<name>A0A6M3LJK4_9ZZZZ</name>